<dbReference type="Proteomes" id="UP001323405">
    <property type="component" value="Unassembled WGS sequence"/>
</dbReference>
<gene>
    <name evidence="1" type="ORF">QC762_206657</name>
</gene>
<proteinExistence type="predicted"/>
<keyword evidence="2" id="KW-1185">Reference proteome</keyword>
<dbReference type="GeneID" id="87907474"/>
<evidence type="ECO:0000313" key="1">
    <source>
        <dbReference type="EMBL" id="KAK4656709.1"/>
    </source>
</evidence>
<name>A0ABR0GM72_9PEZI</name>
<evidence type="ECO:0000313" key="2">
    <source>
        <dbReference type="Proteomes" id="UP001323405"/>
    </source>
</evidence>
<protein>
    <submittedName>
        <fullName evidence="1">Uncharacterized protein</fullName>
    </submittedName>
</protein>
<dbReference type="RefSeq" id="XP_062745684.1">
    <property type="nucleotide sequence ID" value="XM_062887567.1"/>
</dbReference>
<comment type="caution">
    <text evidence="1">The sequence shown here is derived from an EMBL/GenBank/DDBJ whole genome shotgun (WGS) entry which is preliminary data.</text>
</comment>
<reference evidence="1 2" key="1">
    <citation type="journal article" date="2023" name="bioRxiv">
        <title>High-quality genome assemblies of four members of thePodospora anserinaspecies complex.</title>
        <authorList>
            <person name="Ament-Velasquez S.L."/>
            <person name="Vogan A.A."/>
            <person name="Wallerman O."/>
            <person name="Hartmann F."/>
            <person name="Gautier V."/>
            <person name="Silar P."/>
            <person name="Giraud T."/>
            <person name="Johannesson H."/>
        </authorList>
    </citation>
    <scope>NUCLEOTIDE SEQUENCE [LARGE SCALE GENOMIC DNA]</scope>
    <source>
        <strain evidence="1 2">CBS 415.72m</strain>
    </source>
</reference>
<organism evidence="1 2">
    <name type="scientific">Podospora pseudocomata</name>
    <dbReference type="NCBI Taxonomy" id="2093779"/>
    <lineage>
        <taxon>Eukaryota</taxon>
        <taxon>Fungi</taxon>
        <taxon>Dikarya</taxon>
        <taxon>Ascomycota</taxon>
        <taxon>Pezizomycotina</taxon>
        <taxon>Sordariomycetes</taxon>
        <taxon>Sordariomycetidae</taxon>
        <taxon>Sordariales</taxon>
        <taxon>Podosporaceae</taxon>
        <taxon>Podospora</taxon>
    </lineage>
</organism>
<dbReference type="EMBL" id="JAFFHA010000004">
    <property type="protein sequence ID" value="KAK4656709.1"/>
    <property type="molecule type" value="Genomic_DNA"/>
</dbReference>
<sequence length="91" mass="10502">MKHSDLKGLRVKWKALAAWWNSTVSAKEKAELEARMSSCQTHLITVLTWSSRLMLENVAEVTEKSNVTLEQLRGYLEVLKSELEMRKIEPD</sequence>
<accession>A0ABR0GM72</accession>